<proteinExistence type="predicted"/>
<accession>A0A164C008</accession>
<dbReference type="AlphaFoldDB" id="A0A164C008"/>
<gene>
    <name evidence="1" type="ORF">B4082_5219</name>
</gene>
<dbReference type="PATRIC" id="fig|1396.539.peg.5842"/>
<dbReference type="Proteomes" id="UP000076501">
    <property type="component" value="Unassembled WGS sequence"/>
</dbReference>
<evidence type="ECO:0000313" key="2">
    <source>
        <dbReference type="Proteomes" id="UP000076501"/>
    </source>
</evidence>
<comment type="caution">
    <text evidence="1">The sequence shown here is derived from an EMBL/GenBank/DDBJ whole genome shotgun (WGS) entry which is preliminary data.</text>
</comment>
<reference evidence="1 2" key="1">
    <citation type="submission" date="2015-09" db="EMBL/GenBank/DDBJ databases">
        <title>Bacillus cereus food isolates.</title>
        <authorList>
            <person name="Boekhorst J."/>
        </authorList>
    </citation>
    <scope>NUCLEOTIDE SEQUENCE [LARGE SCALE GENOMIC DNA]</scope>
    <source>
        <strain evidence="1 2">B4082</strain>
    </source>
</reference>
<name>A0A164C008_BACCE</name>
<dbReference type="RefSeq" id="WP_063224803.1">
    <property type="nucleotide sequence ID" value="NZ_LJKA01000073.1"/>
</dbReference>
<organism evidence="1 2">
    <name type="scientific">Bacillus cereus</name>
    <dbReference type="NCBI Taxonomy" id="1396"/>
    <lineage>
        <taxon>Bacteria</taxon>
        <taxon>Bacillati</taxon>
        <taxon>Bacillota</taxon>
        <taxon>Bacilli</taxon>
        <taxon>Bacillales</taxon>
        <taxon>Bacillaceae</taxon>
        <taxon>Bacillus</taxon>
        <taxon>Bacillus cereus group</taxon>
    </lineage>
</organism>
<evidence type="ECO:0000313" key="1">
    <source>
        <dbReference type="EMBL" id="KZD27682.1"/>
    </source>
</evidence>
<protein>
    <submittedName>
        <fullName evidence="1">Uncharacterized protein</fullName>
    </submittedName>
</protein>
<dbReference type="EMBL" id="LJKA01000073">
    <property type="protein sequence ID" value="KZD27682.1"/>
    <property type="molecule type" value="Genomic_DNA"/>
</dbReference>
<sequence>MVKRKEVKQVTLGSIQYVHDPQAAEKWLALYLECLHEKIMNSSSKIDEQTYIENEEGGGDEV</sequence>